<dbReference type="EMBL" id="CP060007">
    <property type="protein sequence ID" value="QNA43326.1"/>
    <property type="molecule type" value="Genomic_DNA"/>
</dbReference>
<dbReference type="InterPro" id="IPR023296">
    <property type="entry name" value="Glyco_hydro_beta-prop_sf"/>
</dbReference>
<dbReference type="PANTHER" id="PTHR34106:SF5">
    <property type="entry name" value="GLYCOSIDASE"/>
    <property type="match status" value="1"/>
</dbReference>
<dbReference type="Proteomes" id="UP000515344">
    <property type="component" value="Chromosome"/>
</dbReference>
<proteinExistence type="inferred from homology"/>
<comment type="similarity">
    <text evidence="3">Belongs to the glycosyl hydrolase 130 family.</text>
</comment>
<evidence type="ECO:0000313" key="5">
    <source>
        <dbReference type="Proteomes" id="UP000515344"/>
    </source>
</evidence>
<organism evidence="4 5">
    <name type="scientific">Lacibacter sediminis</name>
    <dbReference type="NCBI Taxonomy" id="2760713"/>
    <lineage>
        <taxon>Bacteria</taxon>
        <taxon>Pseudomonadati</taxon>
        <taxon>Bacteroidota</taxon>
        <taxon>Chitinophagia</taxon>
        <taxon>Chitinophagales</taxon>
        <taxon>Chitinophagaceae</taxon>
        <taxon>Lacibacter</taxon>
    </lineage>
</organism>
<dbReference type="SUPFAM" id="SSF75005">
    <property type="entry name" value="Arabinanase/levansucrase/invertase"/>
    <property type="match status" value="1"/>
</dbReference>
<dbReference type="RefSeq" id="WP_182801591.1">
    <property type="nucleotide sequence ID" value="NZ_CP060007.1"/>
</dbReference>
<accession>A0A7G5XCX3</accession>
<evidence type="ECO:0000256" key="1">
    <source>
        <dbReference type="ARBA" id="ARBA00022676"/>
    </source>
</evidence>
<keyword evidence="2" id="KW-0808">Transferase</keyword>
<dbReference type="PANTHER" id="PTHR34106">
    <property type="entry name" value="GLYCOSIDASE"/>
    <property type="match status" value="1"/>
</dbReference>
<name>A0A7G5XCX3_9BACT</name>
<evidence type="ECO:0000256" key="2">
    <source>
        <dbReference type="ARBA" id="ARBA00022679"/>
    </source>
</evidence>
<dbReference type="KEGG" id="lacs:H4075_14715"/>
<keyword evidence="5" id="KW-1185">Reference proteome</keyword>
<evidence type="ECO:0000256" key="3">
    <source>
        <dbReference type="ARBA" id="ARBA00024356"/>
    </source>
</evidence>
<sequence length="361" mass="41141">MLAVKKEGILLQKTQLGFECEGVLNPAVISYNNSIHIFYRAVAKGNYSSIGYCKLSGPLQIEQRFDTPVLFPQFDYEVHGVEDPRIVKIDDLFYLTYTAYDGSNALGALAVSTDLINWEKKGIITPQITYDAFRHLAESKGKINKKYLRFNEDFRLRAQQDNKMLMWDKNVIFFPRRINGMLHFLHRIRPDIQLTAVNELTDLTPEFWQNYFLHLDDNIILAPKHKHEVSYIGGGCPPIETAEGWLLIYHGVHDTVKGYVYCACAALLDLNNPFIEIARLPYALFKPELEWELKGEVNNVCFPTGAIVENDTLYIYYGAADEHIACASLSISALLTELLLNRKKDETTNEGPHSHPLPNLV</sequence>
<protein>
    <submittedName>
        <fullName evidence="4">Pesticidal protein Cry7Aa</fullName>
    </submittedName>
</protein>
<dbReference type="InterPro" id="IPR007184">
    <property type="entry name" value="Mannoside_phosphorylase"/>
</dbReference>
<dbReference type="PIRSF" id="PIRSF016202">
    <property type="entry name" value="PH1107"/>
    <property type="match status" value="1"/>
</dbReference>
<keyword evidence="1" id="KW-0328">Glycosyltransferase</keyword>
<dbReference type="Pfam" id="PF04041">
    <property type="entry name" value="Glyco_hydro_130"/>
    <property type="match status" value="1"/>
</dbReference>
<dbReference type="CDD" id="cd18614">
    <property type="entry name" value="GH130"/>
    <property type="match status" value="1"/>
</dbReference>
<dbReference type="Gene3D" id="2.115.10.20">
    <property type="entry name" value="Glycosyl hydrolase domain, family 43"/>
    <property type="match status" value="1"/>
</dbReference>
<dbReference type="AlphaFoldDB" id="A0A7G5XCX3"/>
<dbReference type="GO" id="GO:0016757">
    <property type="term" value="F:glycosyltransferase activity"/>
    <property type="evidence" value="ECO:0007669"/>
    <property type="project" value="UniProtKB-KW"/>
</dbReference>
<evidence type="ECO:0000313" key="4">
    <source>
        <dbReference type="EMBL" id="QNA43326.1"/>
    </source>
</evidence>
<reference evidence="5" key="1">
    <citation type="submission" date="2020-08" db="EMBL/GenBank/DDBJ databases">
        <title>Lacibacter sp. S13-6-6 genome sequencing.</title>
        <authorList>
            <person name="Jin L."/>
        </authorList>
    </citation>
    <scope>NUCLEOTIDE SEQUENCE [LARGE SCALE GENOMIC DNA]</scope>
    <source>
        <strain evidence="5">S13-6-6</strain>
    </source>
</reference>
<gene>
    <name evidence="4" type="ORF">H4075_14715</name>
</gene>